<feature type="domain" description="Gamma-butyrobetaine hydroxylase-like N-terminal" evidence="3">
    <location>
        <begin position="9"/>
        <end position="100"/>
    </location>
</feature>
<protein>
    <recommendedName>
        <fullName evidence="3">Gamma-butyrobetaine hydroxylase-like N-terminal domain-containing protein</fullName>
    </recommendedName>
</protein>
<dbReference type="PANTHER" id="PTHR35303">
    <property type="entry name" value="OS02G0197800 PROTEIN"/>
    <property type="match status" value="1"/>
</dbReference>
<keyword evidence="5" id="KW-1185">Reference proteome</keyword>
<dbReference type="Proteomes" id="UP000319383">
    <property type="component" value="Chromosome"/>
</dbReference>
<dbReference type="AlphaFoldDB" id="A0A517ZSH0"/>
<keyword evidence="1" id="KW-0479">Metal-binding</keyword>
<dbReference type="InterPro" id="IPR010376">
    <property type="entry name" value="GBBH-like_N"/>
</dbReference>
<organism evidence="4 5">
    <name type="scientific">Symmachiella dynata</name>
    <dbReference type="NCBI Taxonomy" id="2527995"/>
    <lineage>
        <taxon>Bacteria</taxon>
        <taxon>Pseudomonadati</taxon>
        <taxon>Planctomycetota</taxon>
        <taxon>Planctomycetia</taxon>
        <taxon>Planctomycetales</taxon>
        <taxon>Planctomycetaceae</taxon>
        <taxon>Symmachiella</taxon>
    </lineage>
</organism>
<dbReference type="InterPro" id="IPR038492">
    <property type="entry name" value="GBBH-like_N_sf"/>
</dbReference>
<evidence type="ECO:0000256" key="1">
    <source>
        <dbReference type="ARBA" id="ARBA00022723"/>
    </source>
</evidence>
<dbReference type="GO" id="GO:0046872">
    <property type="term" value="F:metal ion binding"/>
    <property type="evidence" value="ECO:0007669"/>
    <property type="project" value="UniProtKB-KW"/>
</dbReference>
<accession>A0A517ZSH0</accession>
<sequence>MSSELMPLNLSSQDGNLIIVWNDGVRMEYAASLLRNSCPCATCRAKRDEPAPDPLGLPVLSIEEAAPTKVAGMKPLGNYAYNIAFSDGHATGIYSLELLRELGTATVE</sequence>
<dbReference type="EMBL" id="CP036276">
    <property type="protein sequence ID" value="QDU45442.1"/>
    <property type="molecule type" value="Genomic_DNA"/>
</dbReference>
<reference evidence="4 5" key="1">
    <citation type="submission" date="2019-02" db="EMBL/GenBank/DDBJ databases">
        <title>Deep-cultivation of Planctomycetes and their phenomic and genomic characterization uncovers novel biology.</title>
        <authorList>
            <person name="Wiegand S."/>
            <person name="Jogler M."/>
            <person name="Boedeker C."/>
            <person name="Pinto D."/>
            <person name="Vollmers J."/>
            <person name="Rivas-Marin E."/>
            <person name="Kohn T."/>
            <person name="Peeters S.H."/>
            <person name="Heuer A."/>
            <person name="Rast P."/>
            <person name="Oberbeckmann S."/>
            <person name="Bunk B."/>
            <person name="Jeske O."/>
            <person name="Meyerdierks A."/>
            <person name="Storesund J.E."/>
            <person name="Kallscheuer N."/>
            <person name="Luecker S."/>
            <person name="Lage O.M."/>
            <person name="Pohl T."/>
            <person name="Merkel B.J."/>
            <person name="Hornburger P."/>
            <person name="Mueller R.-W."/>
            <person name="Bruemmer F."/>
            <person name="Labrenz M."/>
            <person name="Spormann A.M."/>
            <person name="Op den Camp H."/>
            <person name="Overmann J."/>
            <person name="Amann R."/>
            <person name="Jetten M.S.M."/>
            <person name="Mascher T."/>
            <person name="Medema M.H."/>
            <person name="Devos D.P."/>
            <person name="Kaster A.-K."/>
            <person name="Ovreas L."/>
            <person name="Rohde M."/>
            <person name="Galperin M.Y."/>
            <person name="Jogler C."/>
        </authorList>
    </citation>
    <scope>NUCLEOTIDE SEQUENCE [LARGE SCALE GENOMIC DNA]</scope>
    <source>
        <strain evidence="4 5">Mal52</strain>
    </source>
</reference>
<dbReference type="KEGG" id="sdyn:Mal52_39360"/>
<evidence type="ECO:0000313" key="5">
    <source>
        <dbReference type="Proteomes" id="UP000319383"/>
    </source>
</evidence>
<dbReference type="PANTHER" id="PTHR35303:SF5">
    <property type="entry name" value="OS02G0197800 PROTEIN"/>
    <property type="match status" value="1"/>
</dbReference>
<evidence type="ECO:0000313" key="4">
    <source>
        <dbReference type="EMBL" id="QDU45442.1"/>
    </source>
</evidence>
<evidence type="ECO:0000259" key="3">
    <source>
        <dbReference type="Pfam" id="PF06155"/>
    </source>
</evidence>
<dbReference type="Gene3D" id="3.30.2020.30">
    <property type="match status" value="1"/>
</dbReference>
<proteinExistence type="predicted"/>
<name>A0A517ZSH0_9PLAN</name>
<gene>
    <name evidence="4" type="ORF">Mal52_39360</name>
</gene>
<dbReference type="RefSeq" id="WP_145377847.1">
    <property type="nucleotide sequence ID" value="NZ_CP036276.1"/>
</dbReference>
<keyword evidence="2" id="KW-0408">Iron</keyword>
<dbReference type="Pfam" id="PF06155">
    <property type="entry name" value="GBBH-like_N"/>
    <property type="match status" value="1"/>
</dbReference>
<evidence type="ECO:0000256" key="2">
    <source>
        <dbReference type="ARBA" id="ARBA00023004"/>
    </source>
</evidence>